<accession>E1QFQ7</accession>
<dbReference type="InterPro" id="IPR049704">
    <property type="entry name" value="Aminotrans_3_PPA_site"/>
</dbReference>
<organism evidence="4 5">
    <name type="scientific">Desulfarculus baarsii (strain ATCC 33931 / DSM 2075 / LMG 7858 / VKM B-1802 / 2st14)</name>
    <dbReference type="NCBI Taxonomy" id="644282"/>
    <lineage>
        <taxon>Bacteria</taxon>
        <taxon>Pseudomonadati</taxon>
        <taxon>Thermodesulfobacteriota</taxon>
        <taxon>Desulfarculia</taxon>
        <taxon>Desulfarculales</taxon>
        <taxon>Desulfarculaceae</taxon>
        <taxon>Desulfarculus</taxon>
    </lineage>
</organism>
<reference evidence="4 5" key="1">
    <citation type="journal article" date="2010" name="Stand. Genomic Sci.">
        <title>Complete genome sequence of Desulfarculus baarsii type strain (2st14).</title>
        <authorList>
            <person name="Sun H."/>
            <person name="Spring S."/>
            <person name="Lapidus A."/>
            <person name="Davenport K."/>
            <person name="Del Rio T.G."/>
            <person name="Tice H."/>
            <person name="Nolan M."/>
            <person name="Copeland A."/>
            <person name="Cheng J.F."/>
            <person name="Lucas S."/>
            <person name="Tapia R."/>
            <person name="Goodwin L."/>
            <person name="Pitluck S."/>
            <person name="Ivanova N."/>
            <person name="Pagani I."/>
            <person name="Mavromatis K."/>
            <person name="Ovchinnikova G."/>
            <person name="Pati A."/>
            <person name="Chen A."/>
            <person name="Palaniappan K."/>
            <person name="Hauser L."/>
            <person name="Chang Y.J."/>
            <person name="Jeffries C.D."/>
            <person name="Detter J.C."/>
            <person name="Han C."/>
            <person name="Rohde M."/>
            <person name="Brambilla E."/>
            <person name="Goker M."/>
            <person name="Woyke T."/>
            <person name="Bristow J."/>
            <person name="Eisen J.A."/>
            <person name="Markowitz V."/>
            <person name="Hugenholtz P."/>
            <person name="Kyrpides N.C."/>
            <person name="Klenk H.P."/>
            <person name="Land M."/>
        </authorList>
    </citation>
    <scope>NUCLEOTIDE SEQUENCE [LARGE SCALE GENOMIC DNA]</scope>
    <source>
        <strain evidence="5">ATCC 33931 / DSM 2075 / LMG 7858 / VKM B-1802 / 2st14</strain>
    </source>
</reference>
<name>E1QFQ7_DESB2</name>
<dbReference type="KEGG" id="dbr:Deba_1025"/>
<dbReference type="PROSITE" id="PS00600">
    <property type="entry name" value="AA_TRANSFER_CLASS_3"/>
    <property type="match status" value="1"/>
</dbReference>
<keyword evidence="5" id="KW-1185">Reference proteome</keyword>
<dbReference type="PANTHER" id="PTHR43713">
    <property type="entry name" value="GLUTAMATE-1-SEMIALDEHYDE 2,1-AMINOMUTASE"/>
    <property type="match status" value="1"/>
</dbReference>
<dbReference type="InterPro" id="IPR015424">
    <property type="entry name" value="PyrdxlP-dep_Trfase"/>
</dbReference>
<dbReference type="InterPro" id="IPR015421">
    <property type="entry name" value="PyrdxlP-dep_Trfase_major"/>
</dbReference>
<dbReference type="Gene3D" id="3.90.1150.10">
    <property type="entry name" value="Aspartate Aminotransferase, domain 1"/>
    <property type="match status" value="1"/>
</dbReference>
<evidence type="ECO:0000313" key="4">
    <source>
        <dbReference type="EMBL" id="ADK84393.1"/>
    </source>
</evidence>
<dbReference type="HOGENOM" id="CLU_016922_1_4_7"/>
<dbReference type="STRING" id="644282.Deba_1025"/>
<keyword evidence="4" id="KW-0808">Transferase</keyword>
<dbReference type="InterPro" id="IPR015422">
    <property type="entry name" value="PyrdxlP-dep_Trfase_small"/>
</dbReference>
<dbReference type="InterPro" id="IPR005814">
    <property type="entry name" value="Aminotrans_3"/>
</dbReference>
<evidence type="ECO:0000313" key="5">
    <source>
        <dbReference type="Proteomes" id="UP000009047"/>
    </source>
</evidence>
<gene>
    <name evidence="4" type="ordered locus">Deba_1025</name>
</gene>
<dbReference type="GO" id="GO:0030170">
    <property type="term" value="F:pyridoxal phosphate binding"/>
    <property type="evidence" value="ECO:0007669"/>
    <property type="project" value="InterPro"/>
</dbReference>
<evidence type="ECO:0000256" key="3">
    <source>
        <dbReference type="RuleBase" id="RU003560"/>
    </source>
</evidence>
<dbReference type="Pfam" id="PF00202">
    <property type="entry name" value="Aminotran_3"/>
    <property type="match status" value="1"/>
</dbReference>
<dbReference type="AlphaFoldDB" id="E1QFQ7"/>
<dbReference type="Proteomes" id="UP000009047">
    <property type="component" value="Chromosome"/>
</dbReference>
<dbReference type="Gene3D" id="3.40.640.10">
    <property type="entry name" value="Type I PLP-dependent aspartate aminotransferase-like (Major domain)"/>
    <property type="match status" value="1"/>
</dbReference>
<dbReference type="GO" id="GO:0008483">
    <property type="term" value="F:transaminase activity"/>
    <property type="evidence" value="ECO:0007669"/>
    <property type="project" value="UniProtKB-KW"/>
</dbReference>
<evidence type="ECO:0000256" key="1">
    <source>
        <dbReference type="ARBA" id="ARBA00001933"/>
    </source>
</evidence>
<dbReference type="RefSeq" id="WP_013257847.1">
    <property type="nucleotide sequence ID" value="NC_014365.1"/>
</dbReference>
<keyword evidence="4" id="KW-0032">Aminotransferase</keyword>
<comment type="similarity">
    <text evidence="3">Belongs to the class-III pyridoxal-phosphate-dependent aminotransferase family.</text>
</comment>
<dbReference type="PANTHER" id="PTHR43713:SF3">
    <property type="entry name" value="GLUTAMATE-1-SEMIALDEHYDE 2,1-AMINOMUTASE 1, CHLOROPLASTIC-RELATED"/>
    <property type="match status" value="1"/>
</dbReference>
<dbReference type="EMBL" id="CP002085">
    <property type="protein sequence ID" value="ADK84393.1"/>
    <property type="molecule type" value="Genomic_DNA"/>
</dbReference>
<proteinExistence type="inferred from homology"/>
<dbReference type="SUPFAM" id="SSF53383">
    <property type="entry name" value="PLP-dependent transferases"/>
    <property type="match status" value="1"/>
</dbReference>
<comment type="cofactor">
    <cofactor evidence="1">
        <name>pyridoxal 5'-phosphate</name>
        <dbReference type="ChEBI" id="CHEBI:597326"/>
    </cofactor>
</comment>
<protein>
    <submittedName>
        <fullName evidence="4">Aminotransferase class-III</fullName>
    </submittedName>
</protein>
<keyword evidence="2 3" id="KW-0663">Pyridoxal phosphate</keyword>
<sequence length="442" mass="48010">MNTPRISPKASALAEKAKGLIPGLSQLLSKRPDQFAPGSWPVYYSRAKGCQVWDLDGRSYLDMGVSAVGATVLGYADDEVNQAVTRAVELGSNCSLNCPEEVELAERLCQLHPWAQAVRYARTGGEAMAVAVRIARAHTGRDIVAFCGYHGWHDWYLAANLHQQDALEGHLLKGLSPKGVPKGLTGTALTFRYNHPEELEAIVARHGDKLAAVIMEPVRNYWPLDGFLQKARDLARQAGAVFVFDEISAGFRLATGGAHLALGVEPDMAVLGKALGNGFAIAAIMGRAAVMDAVHETFISSLNWTERIGPCAALCVLRKHQRENVGEHLVAIGQQVQQGWARIAQDRGVTLAISGIAPMSHFSFAEDDPLLWKSVFVQMMLERGYLTNTYFYPMLAHRPAQVDDYLAAMDQVVAEMKALHEAGRLGQALIGPVASSGFTRLT</sequence>
<evidence type="ECO:0000256" key="2">
    <source>
        <dbReference type="ARBA" id="ARBA00022898"/>
    </source>
</evidence>
<dbReference type="eggNOG" id="COG0001">
    <property type="taxonomic scope" value="Bacteria"/>
</dbReference>